<dbReference type="SMART" id="SM00530">
    <property type="entry name" value="HTH_XRE"/>
    <property type="match status" value="1"/>
</dbReference>
<keyword evidence="1 3" id="KW-0238">DNA-binding</keyword>
<dbReference type="PROSITE" id="PS50943">
    <property type="entry name" value="HTH_CROC1"/>
    <property type="match status" value="1"/>
</dbReference>
<dbReference type="GO" id="GO:0005506">
    <property type="term" value="F:iron ion binding"/>
    <property type="evidence" value="ECO:0007669"/>
    <property type="project" value="InterPro"/>
</dbReference>
<comment type="caution">
    <text evidence="3">The sequence shown here is derived from an EMBL/GenBank/DDBJ whole genome shotgun (WGS) entry which is preliminary data.</text>
</comment>
<dbReference type="OrthoDB" id="7865033at2"/>
<dbReference type="CDD" id="cd00093">
    <property type="entry name" value="HTH_XRE"/>
    <property type="match status" value="1"/>
</dbReference>
<dbReference type="InterPro" id="IPR001387">
    <property type="entry name" value="Cro/C1-type_HTH"/>
</dbReference>
<dbReference type="SUPFAM" id="SSF49367">
    <property type="entry name" value="Superoxide reductase-like"/>
    <property type="match status" value="1"/>
</dbReference>
<name>A0A2S6HX38_9FIRM</name>
<dbReference type="InterPro" id="IPR036073">
    <property type="entry name" value="Desulfoferrodoxin_Fe-bd_dom_sf"/>
</dbReference>
<dbReference type="AlphaFoldDB" id="A0A2S6HX38"/>
<feature type="domain" description="HTH cro/C1-type" evidence="2">
    <location>
        <begin position="10"/>
        <end position="64"/>
    </location>
</feature>
<dbReference type="Gene3D" id="1.10.260.40">
    <property type="entry name" value="lambda repressor-like DNA-binding domains"/>
    <property type="match status" value="1"/>
</dbReference>
<organism evidence="3 4">
    <name type="scientific">Lacrimispora xylanisolvens</name>
    <dbReference type="NCBI Taxonomy" id="384636"/>
    <lineage>
        <taxon>Bacteria</taxon>
        <taxon>Bacillati</taxon>
        <taxon>Bacillota</taxon>
        <taxon>Clostridia</taxon>
        <taxon>Lachnospirales</taxon>
        <taxon>Lachnospiraceae</taxon>
        <taxon>Lacrimispora</taxon>
    </lineage>
</organism>
<protein>
    <submittedName>
        <fullName evidence="3">DNA-binding XRE family transcriptional regulator</fullName>
    </submittedName>
</protein>
<dbReference type="GO" id="GO:0016491">
    <property type="term" value="F:oxidoreductase activity"/>
    <property type="evidence" value="ECO:0007669"/>
    <property type="project" value="InterPro"/>
</dbReference>
<reference evidence="3 4" key="1">
    <citation type="submission" date="2018-02" db="EMBL/GenBank/DDBJ databases">
        <title>Genomic Encyclopedia of Archaeal and Bacterial Type Strains, Phase II (KMG-II): from individual species to whole genera.</title>
        <authorList>
            <person name="Goeker M."/>
        </authorList>
    </citation>
    <scope>NUCLEOTIDE SEQUENCE [LARGE SCALE GENOMIC DNA]</scope>
    <source>
        <strain evidence="3 4">DSM 3808</strain>
    </source>
</reference>
<keyword evidence="4" id="KW-1185">Reference proteome</keyword>
<dbReference type="GO" id="GO:0003677">
    <property type="term" value="F:DNA binding"/>
    <property type="evidence" value="ECO:0007669"/>
    <property type="project" value="UniProtKB-KW"/>
</dbReference>
<dbReference type="RefSeq" id="WP_104435179.1">
    <property type="nucleotide sequence ID" value="NZ_PTJA01000002.1"/>
</dbReference>
<evidence type="ECO:0000256" key="1">
    <source>
        <dbReference type="ARBA" id="ARBA00023125"/>
    </source>
</evidence>
<evidence type="ECO:0000313" key="3">
    <source>
        <dbReference type="EMBL" id="PPK82574.1"/>
    </source>
</evidence>
<accession>A0A2S6HX38</accession>
<dbReference type="EMBL" id="PTJA01000002">
    <property type="protein sequence ID" value="PPK82574.1"/>
    <property type="molecule type" value="Genomic_DNA"/>
</dbReference>
<dbReference type="Proteomes" id="UP000237749">
    <property type="component" value="Unassembled WGS sequence"/>
</dbReference>
<dbReference type="SUPFAM" id="SSF47413">
    <property type="entry name" value="lambda repressor-like DNA-binding domains"/>
    <property type="match status" value="1"/>
</dbReference>
<dbReference type="Gene3D" id="2.60.40.730">
    <property type="entry name" value="SOR catalytic domain"/>
    <property type="match status" value="1"/>
</dbReference>
<proteinExistence type="predicted"/>
<dbReference type="PANTHER" id="PTHR46558:SF4">
    <property type="entry name" value="DNA-BIDING PHAGE PROTEIN"/>
    <property type="match status" value="1"/>
</dbReference>
<dbReference type="InterPro" id="IPR010982">
    <property type="entry name" value="Lambda_DNA-bd_dom_sf"/>
</dbReference>
<evidence type="ECO:0000259" key="2">
    <source>
        <dbReference type="PROSITE" id="PS50943"/>
    </source>
</evidence>
<dbReference type="Pfam" id="PF01381">
    <property type="entry name" value="HTH_3"/>
    <property type="match status" value="1"/>
</dbReference>
<dbReference type="PANTHER" id="PTHR46558">
    <property type="entry name" value="TRACRIPTIONAL REGULATORY PROTEIN-RELATED-RELATED"/>
    <property type="match status" value="1"/>
</dbReference>
<evidence type="ECO:0000313" key="4">
    <source>
        <dbReference type="Proteomes" id="UP000237749"/>
    </source>
</evidence>
<sequence length="194" mass="22120">MPDSNIGTLIRMLRSEHGMTQKQLSDKMHISDKTVSKWERGKGLPDITLISELSRLFGVDIQNLLNGDLTPNDITGGNMKQIKYYVCPTCKSISFSTGDPEISCCKRKLTALEPKKAEEGEKLSVSVNEEDWFITSAHPMNKEYYISFLAFASGDRISVIKQYPEWDFNVRIPRRGHGMLIWYSTKHGLLYQLL</sequence>
<gene>
    <name evidence="3" type="ORF">BXY41_102263</name>
</gene>